<accession>A0A142JNG6</accession>
<dbReference type="OrthoDB" id="9975315at2"/>
<protein>
    <submittedName>
        <fullName evidence="1">Uncharacterized protein</fullName>
    </submittedName>
</protein>
<keyword evidence="2" id="KW-1185">Reference proteome</keyword>
<sequence length="210" mass="23199">MNKHIISGANTEAFMIHPVLFPKGFGISSFAGGVPDCPDAIASDITRNVVIRVNGGPVERRGLGSVRVSLLLNRVSRREDLTNLLAVFNTHMPMPPRAGSDGRVSLYVRYEDGRVLELADGAFLIENGGEPVNDTRHIRLNMQFTDARLHPTDALYTALTAKPHDPDAQYYADVAALAQCMSLARAKELAEEVRLFDSRVNRRANTVRFR</sequence>
<proteinExistence type="predicted"/>
<gene>
    <name evidence="1" type="ORF">A2G96_18790</name>
</gene>
<organism evidence="1 2">
    <name type="scientific">Cupriavidus nantongensis</name>
    <dbReference type="NCBI Taxonomy" id="1796606"/>
    <lineage>
        <taxon>Bacteria</taxon>
        <taxon>Pseudomonadati</taxon>
        <taxon>Pseudomonadota</taxon>
        <taxon>Betaproteobacteria</taxon>
        <taxon>Burkholderiales</taxon>
        <taxon>Burkholderiaceae</taxon>
        <taxon>Cupriavidus</taxon>
    </lineage>
</organism>
<dbReference type="Proteomes" id="UP000075238">
    <property type="component" value="Chromosome 1"/>
</dbReference>
<dbReference type="KEGG" id="cnan:A2G96_18790"/>
<evidence type="ECO:0000313" key="2">
    <source>
        <dbReference type="Proteomes" id="UP000075238"/>
    </source>
</evidence>
<name>A0A142JNG6_9BURK</name>
<reference evidence="1 2" key="1">
    <citation type="submission" date="2016-03" db="EMBL/GenBank/DDBJ databases">
        <title>Complete genome sequence of a novel chlorpyrifos degrading bacterium, Cupriavidus nantongensis sp. X1.</title>
        <authorList>
            <person name="Fang L."/>
        </authorList>
    </citation>
    <scope>NUCLEOTIDE SEQUENCE [LARGE SCALE GENOMIC DNA]</scope>
    <source>
        <strain evidence="1 2">X1</strain>
    </source>
</reference>
<dbReference type="STRING" id="1796606.A2G96_18790"/>
<dbReference type="AlphaFoldDB" id="A0A142JNG6"/>
<evidence type="ECO:0000313" key="1">
    <source>
        <dbReference type="EMBL" id="AMR79628.1"/>
    </source>
</evidence>
<dbReference type="RefSeq" id="WP_062801585.1">
    <property type="nucleotide sequence ID" value="NZ_CP014844.1"/>
</dbReference>
<dbReference type="EMBL" id="CP014844">
    <property type="protein sequence ID" value="AMR79628.1"/>
    <property type="molecule type" value="Genomic_DNA"/>
</dbReference>